<evidence type="ECO:0000313" key="1">
    <source>
        <dbReference type="EMBL" id="KAL1404429.1"/>
    </source>
</evidence>
<organism evidence="1 2">
    <name type="scientific">Culex pipiens pipiens</name>
    <name type="common">Northern house mosquito</name>
    <dbReference type="NCBI Taxonomy" id="38569"/>
    <lineage>
        <taxon>Eukaryota</taxon>
        <taxon>Metazoa</taxon>
        <taxon>Ecdysozoa</taxon>
        <taxon>Arthropoda</taxon>
        <taxon>Hexapoda</taxon>
        <taxon>Insecta</taxon>
        <taxon>Pterygota</taxon>
        <taxon>Neoptera</taxon>
        <taxon>Endopterygota</taxon>
        <taxon>Diptera</taxon>
        <taxon>Nematocera</taxon>
        <taxon>Culicoidea</taxon>
        <taxon>Culicidae</taxon>
        <taxon>Culicinae</taxon>
        <taxon>Culicini</taxon>
        <taxon>Culex</taxon>
        <taxon>Culex</taxon>
    </lineage>
</organism>
<comment type="caution">
    <text evidence="1">The sequence shown here is derived from an EMBL/GenBank/DDBJ whole genome shotgun (WGS) entry which is preliminary data.</text>
</comment>
<evidence type="ECO:0000313" key="2">
    <source>
        <dbReference type="Proteomes" id="UP001562425"/>
    </source>
</evidence>
<sequence length="80" mass="8684">MADFCGDIRVLWLSLSGVQCKILISSCDERFLAAVTELGGTGFFLVSSSRIFFNRSSLSIPYCSLFSEVFSSASPHSGYA</sequence>
<name>A0ABD1E1X1_CULPP</name>
<dbReference type="Proteomes" id="UP001562425">
    <property type="component" value="Unassembled WGS sequence"/>
</dbReference>
<proteinExistence type="predicted"/>
<protein>
    <submittedName>
        <fullName evidence="1">Uncharacterized protein</fullName>
    </submittedName>
</protein>
<accession>A0ABD1E1X1</accession>
<dbReference type="AlphaFoldDB" id="A0ABD1E1X1"/>
<keyword evidence="2" id="KW-1185">Reference proteome</keyword>
<dbReference type="EMBL" id="JBEHCU010000432">
    <property type="protein sequence ID" value="KAL1404429.1"/>
    <property type="molecule type" value="Genomic_DNA"/>
</dbReference>
<reference evidence="1 2" key="1">
    <citation type="submission" date="2024-05" db="EMBL/GenBank/DDBJ databases">
        <title>Culex pipiens pipiens assembly and annotation.</title>
        <authorList>
            <person name="Alout H."/>
            <person name="Durand T."/>
        </authorList>
    </citation>
    <scope>NUCLEOTIDE SEQUENCE [LARGE SCALE GENOMIC DNA]</scope>
    <source>
        <strain evidence="1">HA-2024</strain>
        <tissue evidence="1">Whole body</tissue>
    </source>
</reference>
<gene>
    <name evidence="1" type="ORF">pipiens_018892</name>
</gene>